<keyword evidence="5" id="KW-1185">Reference proteome</keyword>
<comment type="caution">
    <text evidence="4">The sequence shown here is derived from an EMBL/GenBank/DDBJ whole genome shotgun (WGS) entry which is preliminary data.</text>
</comment>
<proteinExistence type="predicted"/>
<accession>A0ABS3ZDA5</accession>
<name>A0ABS3ZDA5_9GAMM</name>
<evidence type="ECO:0000259" key="3">
    <source>
        <dbReference type="Pfam" id="PF08239"/>
    </source>
</evidence>
<protein>
    <submittedName>
        <fullName evidence="4">META domain-containing protein</fullName>
    </submittedName>
</protein>
<dbReference type="Gene3D" id="2.30.30.40">
    <property type="entry name" value="SH3 Domains"/>
    <property type="match status" value="1"/>
</dbReference>
<dbReference type="Pfam" id="PF03724">
    <property type="entry name" value="META"/>
    <property type="match status" value="1"/>
</dbReference>
<feature type="signal peptide" evidence="1">
    <location>
        <begin position="1"/>
        <end position="19"/>
    </location>
</feature>
<dbReference type="EMBL" id="JACVEW010000016">
    <property type="protein sequence ID" value="MBP0049273.1"/>
    <property type="molecule type" value="Genomic_DNA"/>
</dbReference>
<feature type="domain" description="SH3b" evidence="3">
    <location>
        <begin position="169"/>
        <end position="224"/>
    </location>
</feature>
<feature type="chain" id="PRO_5046699735" evidence="1">
    <location>
        <begin position="20"/>
        <end position="344"/>
    </location>
</feature>
<evidence type="ECO:0000313" key="4">
    <source>
        <dbReference type="EMBL" id="MBP0049273.1"/>
    </source>
</evidence>
<dbReference type="Gene3D" id="2.40.128.270">
    <property type="match status" value="1"/>
</dbReference>
<evidence type="ECO:0000259" key="2">
    <source>
        <dbReference type="Pfam" id="PF03724"/>
    </source>
</evidence>
<organism evidence="4 5">
    <name type="scientific">Marinobacterium alkalitolerans</name>
    <dbReference type="NCBI Taxonomy" id="1542925"/>
    <lineage>
        <taxon>Bacteria</taxon>
        <taxon>Pseudomonadati</taxon>
        <taxon>Pseudomonadota</taxon>
        <taxon>Gammaproteobacteria</taxon>
        <taxon>Oceanospirillales</taxon>
        <taxon>Oceanospirillaceae</taxon>
        <taxon>Marinobacterium</taxon>
    </lineage>
</organism>
<feature type="domain" description="DUF306" evidence="2">
    <location>
        <begin position="24"/>
        <end position="130"/>
    </location>
</feature>
<dbReference type="Pfam" id="PF08239">
    <property type="entry name" value="SH3_3"/>
    <property type="match status" value="1"/>
</dbReference>
<gene>
    <name evidence="4" type="ORF">H9C73_11045</name>
</gene>
<evidence type="ECO:0000256" key="1">
    <source>
        <dbReference type="SAM" id="SignalP"/>
    </source>
</evidence>
<dbReference type="InterPro" id="IPR003646">
    <property type="entry name" value="SH3-like_bac-type"/>
</dbReference>
<dbReference type="Proteomes" id="UP000810171">
    <property type="component" value="Unassembled WGS sequence"/>
</dbReference>
<sequence>MKRLLLAVVSMLVAGTAAAEPSGPLVDTQWRLVEFQSMDDAQGITRPDEHALYSLSLHGDGSASLQLGCNRVTASWSAQQASDATSGHFELGAVEGVSAVCPPTSLEKQILSQAGFIRSYLLKEGRLYMSLMADGGIYAWAPNTGGWSAADVPAAPEQGGPRNWEVMTTLNLRAQPNTSAPVLTQYAAGALLDNLGCQQGLGRYWCDVQQLGGGPRGYVAAEYLRPAVSPDGSVALGPDDSALRAGQGEYDATGMLPCGQHTGQPMGQCEFGVARAGGGYATVVIHKPDGRTRAIFFRMGIPISADVSESEGYLKFGATKEDDLHRIRVGSERYEIPDAVVLGG</sequence>
<dbReference type="RefSeq" id="WP_209287889.1">
    <property type="nucleotide sequence ID" value="NZ_JACVEW010000016.1"/>
</dbReference>
<dbReference type="InterPro" id="IPR005184">
    <property type="entry name" value="DUF306_Meta_HslJ"/>
</dbReference>
<dbReference type="InterPro" id="IPR038670">
    <property type="entry name" value="HslJ-like_sf"/>
</dbReference>
<keyword evidence="1" id="KW-0732">Signal</keyword>
<reference evidence="4 5" key="1">
    <citation type="submission" date="2020-09" db="EMBL/GenBank/DDBJ databases">
        <authorList>
            <person name="Tanuku N.R.S."/>
        </authorList>
    </citation>
    <scope>NUCLEOTIDE SEQUENCE [LARGE SCALE GENOMIC DNA]</scope>
    <source>
        <strain evidence="4 5">AK62</strain>
    </source>
</reference>
<evidence type="ECO:0000313" key="5">
    <source>
        <dbReference type="Proteomes" id="UP000810171"/>
    </source>
</evidence>